<dbReference type="Pfam" id="PF00134">
    <property type="entry name" value="Cyclin_N"/>
    <property type="match status" value="1"/>
</dbReference>
<evidence type="ECO:0000256" key="7">
    <source>
        <dbReference type="ARBA" id="ARBA00023163"/>
    </source>
</evidence>
<dbReference type="AlphaFoldDB" id="A0A261Y2D8"/>
<dbReference type="GO" id="GO:0000122">
    <property type="term" value="P:negative regulation of transcription by RNA polymerase II"/>
    <property type="evidence" value="ECO:0007669"/>
    <property type="project" value="EnsemblFungi"/>
</dbReference>
<evidence type="ECO:0000256" key="5">
    <source>
        <dbReference type="ARBA" id="ARBA00023127"/>
    </source>
</evidence>
<keyword evidence="7" id="KW-0804">Transcription</keyword>
<organism evidence="11 12">
    <name type="scientific">Bifiguratus adelaidae</name>
    <dbReference type="NCBI Taxonomy" id="1938954"/>
    <lineage>
        <taxon>Eukaryota</taxon>
        <taxon>Fungi</taxon>
        <taxon>Fungi incertae sedis</taxon>
        <taxon>Mucoromycota</taxon>
        <taxon>Mucoromycotina</taxon>
        <taxon>Endogonomycetes</taxon>
        <taxon>Endogonales</taxon>
        <taxon>Endogonales incertae sedis</taxon>
        <taxon>Bifiguratus</taxon>
    </lineage>
</organism>
<accession>A0A261Y2D8</accession>
<keyword evidence="8" id="KW-0539">Nucleus</keyword>
<proteinExistence type="inferred from homology"/>
<comment type="caution">
    <text evidence="11">The sequence shown here is derived from an EMBL/GenBank/DDBJ whole genome shotgun (WGS) entry which is preliminary data.</text>
</comment>
<evidence type="ECO:0000256" key="4">
    <source>
        <dbReference type="ARBA" id="ARBA00023015"/>
    </source>
</evidence>
<dbReference type="FunFam" id="1.10.472.10:FF:000076">
    <property type="entry name" value="RNA polymerase II holoenzyme cyclin-like subunit"/>
    <property type="match status" value="1"/>
</dbReference>
<name>A0A261Y2D8_9FUNG</name>
<reference evidence="11 12" key="1">
    <citation type="journal article" date="2017" name="Mycologia">
        <title>Bifiguratus adelaidae, gen. et sp. nov., a new member of Mucoromycotina in endophytic and soil-dwelling habitats.</title>
        <authorList>
            <person name="Torres-Cruz T.J."/>
            <person name="Billingsley Tobias T.L."/>
            <person name="Almatruk M."/>
            <person name="Hesse C."/>
            <person name="Kuske C.R."/>
            <person name="Desiro A."/>
            <person name="Benucci G.M."/>
            <person name="Bonito G."/>
            <person name="Stajich J.E."/>
            <person name="Dunlap C."/>
            <person name="Arnold A.E."/>
            <person name="Porras-Alfaro A."/>
        </authorList>
    </citation>
    <scope>NUCLEOTIDE SEQUENCE [LARGE SCALE GENOMIC DNA]</scope>
    <source>
        <strain evidence="11 12">AZ0501</strain>
    </source>
</reference>
<keyword evidence="3" id="KW-0678">Repressor</keyword>
<dbReference type="GO" id="GO:0051321">
    <property type="term" value="P:meiotic cell cycle"/>
    <property type="evidence" value="ECO:0007669"/>
    <property type="project" value="EnsemblFungi"/>
</dbReference>
<comment type="similarity">
    <text evidence="2">Belongs to the cyclin family. Cyclin C subfamily.</text>
</comment>
<dbReference type="CDD" id="cd20514">
    <property type="entry name" value="CYCLIN_CCNC_rpt2"/>
    <property type="match status" value="1"/>
</dbReference>
<dbReference type="PANTHER" id="PTHR10026">
    <property type="entry name" value="CYCLIN"/>
    <property type="match status" value="1"/>
</dbReference>
<dbReference type="GO" id="GO:0045944">
    <property type="term" value="P:positive regulation of transcription by RNA polymerase II"/>
    <property type="evidence" value="ECO:0007669"/>
    <property type="project" value="EnsemblFungi"/>
</dbReference>
<dbReference type="OrthoDB" id="10266018at2759"/>
<gene>
    <name evidence="11" type="ORF">BZG36_01829</name>
</gene>
<protein>
    <recommendedName>
        <fullName evidence="10">Cyclin-like domain-containing protein</fullName>
    </recommendedName>
</protein>
<dbReference type="InterPro" id="IPR036915">
    <property type="entry name" value="Cyclin-like_sf"/>
</dbReference>
<keyword evidence="4" id="KW-0805">Transcription regulation</keyword>
<dbReference type="GO" id="GO:0000411">
    <property type="term" value="P:positive regulation of transcription by galactose"/>
    <property type="evidence" value="ECO:0007669"/>
    <property type="project" value="EnsemblFungi"/>
</dbReference>
<dbReference type="GO" id="GO:0016538">
    <property type="term" value="F:cyclin-dependent protein serine/threonine kinase regulator activity"/>
    <property type="evidence" value="ECO:0007669"/>
    <property type="project" value="EnsemblFungi"/>
</dbReference>
<dbReference type="InterPro" id="IPR043198">
    <property type="entry name" value="Cyclin/Ssn8"/>
</dbReference>
<comment type="subcellular location">
    <subcellularLocation>
        <location evidence="1">Nucleus</location>
    </subcellularLocation>
</comment>
<evidence type="ECO:0000313" key="12">
    <source>
        <dbReference type="Proteomes" id="UP000242875"/>
    </source>
</evidence>
<evidence type="ECO:0000256" key="9">
    <source>
        <dbReference type="RuleBase" id="RU000383"/>
    </source>
</evidence>
<evidence type="ECO:0000256" key="1">
    <source>
        <dbReference type="ARBA" id="ARBA00004123"/>
    </source>
</evidence>
<evidence type="ECO:0000313" key="11">
    <source>
        <dbReference type="EMBL" id="OZJ04785.1"/>
    </source>
</evidence>
<dbReference type="EMBL" id="MVBO01000030">
    <property type="protein sequence ID" value="OZJ04785.1"/>
    <property type="molecule type" value="Genomic_DNA"/>
</dbReference>
<dbReference type="SUPFAM" id="SSF47954">
    <property type="entry name" value="Cyclin-like"/>
    <property type="match status" value="2"/>
</dbReference>
<evidence type="ECO:0000256" key="6">
    <source>
        <dbReference type="ARBA" id="ARBA00023159"/>
    </source>
</evidence>
<keyword evidence="5 9" id="KW-0195">Cyclin</keyword>
<dbReference type="CDD" id="cd20513">
    <property type="entry name" value="CYCLIN_CCNC_rpt1"/>
    <property type="match status" value="1"/>
</dbReference>
<dbReference type="GO" id="GO:0034605">
    <property type="term" value="P:cellular response to heat"/>
    <property type="evidence" value="ECO:0007669"/>
    <property type="project" value="EnsemblFungi"/>
</dbReference>
<dbReference type="GO" id="GO:0000979">
    <property type="term" value="F:RNA polymerase II core promoter sequence-specific DNA binding"/>
    <property type="evidence" value="ECO:0007669"/>
    <property type="project" value="EnsemblFungi"/>
</dbReference>
<dbReference type="Gene3D" id="1.10.472.10">
    <property type="entry name" value="Cyclin-like"/>
    <property type="match status" value="2"/>
</dbReference>
<dbReference type="GO" id="GO:1990508">
    <property type="term" value="C:CKM complex"/>
    <property type="evidence" value="ECO:0007669"/>
    <property type="project" value="EnsemblFungi"/>
</dbReference>
<dbReference type="Proteomes" id="UP000242875">
    <property type="component" value="Unassembled WGS sequence"/>
</dbReference>
<evidence type="ECO:0000256" key="2">
    <source>
        <dbReference type="ARBA" id="ARBA00008638"/>
    </source>
</evidence>
<evidence type="ECO:0000259" key="10">
    <source>
        <dbReference type="SMART" id="SM00385"/>
    </source>
</evidence>
<feature type="domain" description="Cyclin-like" evidence="10">
    <location>
        <begin position="150"/>
        <end position="226"/>
    </location>
</feature>
<keyword evidence="12" id="KW-1185">Reference proteome</keyword>
<dbReference type="GO" id="GO:0016592">
    <property type="term" value="C:mediator complex"/>
    <property type="evidence" value="ECO:0007669"/>
    <property type="project" value="EnsemblFungi"/>
</dbReference>
<evidence type="ECO:0000256" key="8">
    <source>
        <dbReference type="ARBA" id="ARBA00023242"/>
    </source>
</evidence>
<dbReference type="InterPro" id="IPR006671">
    <property type="entry name" value="Cyclin_N"/>
</dbReference>
<dbReference type="InterPro" id="IPR013763">
    <property type="entry name" value="Cyclin-like_dom"/>
</dbReference>
<feature type="domain" description="Cyclin-like" evidence="10">
    <location>
        <begin position="46"/>
        <end position="137"/>
    </location>
</feature>
<keyword evidence="6" id="KW-0010">Activator</keyword>
<dbReference type="PIRSF" id="PIRSF028758">
    <property type="entry name" value="Cyclin, C/H/G types"/>
    <property type="match status" value="1"/>
</dbReference>
<dbReference type="SMART" id="SM00385">
    <property type="entry name" value="CYCLIN"/>
    <property type="match status" value="2"/>
</dbReference>
<evidence type="ECO:0000256" key="3">
    <source>
        <dbReference type="ARBA" id="ARBA00022491"/>
    </source>
</evidence>
<sequence>MAANFWTSTQHDHWILDRRQLVKSKQPDLKYLSPQDLLKLKIWLYQLIQKLGKRFQLRQQVVATAIVYFKRFYSRNSLCNTDPFLVIVTCVYLACKIEECPHHIKLISQEAKGVLTDVGASTYDSSKIAEFEFYLMEELEFYLIVWHPYRSLTHICKELGMKDSGLQFAWFIVNDSYRTDVCLLYPPHMIAIAAVYLTVVLNHADFAPGSQGEKKDMRQWFADLNVDMEEVGIIVQELLALYEVWNDYKDEDAVALWKNFRKAVAEDK</sequence>